<evidence type="ECO:0000313" key="16">
    <source>
        <dbReference type="Proteomes" id="UP000295304"/>
    </source>
</evidence>
<dbReference type="PANTHER" id="PTHR30074:SF6">
    <property type="entry name" value="FORMATE DEHYDROGENASE GAMMA SUBUNIT"/>
    <property type="match status" value="1"/>
</dbReference>
<protein>
    <submittedName>
        <fullName evidence="15">Formate dehydrogenase gamma subunit</fullName>
    </submittedName>
</protein>
<dbReference type="Gene3D" id="1.20.950.20">
    <property type="entry name" value="Transmembrane di-heme cytochromes, Chain C"/>
    <property type="match status" value="1"/>
</dbReference>
<feature type="transmembrane region" description="Helical" evidence="13">
    <location>
        <begin position="280"/>
        <end position="302"/>
    </location>
</feature>
<dbReference type="NCBIfam" id="TIGR01583">
    <property type="entry name" value="formate-DH-gamm"/>
    <property type="match status" value="1"/>
</dbReference>
<dbReference type="OrthoDB" id="9790598at2"/>
<evidence type="ECO:0000256" key="7">
    <source>
        <dbReference type="ARBA" id="ARBA00022692"/>
    </source>
</evidence>
<feature type="transmembrane region" description="Helical" evidence="13">
    <location>
        <begin position="188"/>
        <end position="212"/>
    </location>
</feature>
<evidence type="ECO:0000256" key="1">
    <source>
        <dbReference type="ARBA" id="ARBA00001971"/>
    </source>
</evidence>
<organism evidence="15 16">
    <name type="scientific">Varunaivibrio sulfuroxidans</name>
    <dbReference type="NCBI Taxonomy" id="1773489"/>
    <lineage>
        <taxon>Bacteria</taxon>
        <taxon>Pseudomonadati</taxon>
        <taxon>Pseudomonadota</taxon>
        <taxon>Alphaproteobacteria</taxon>
        <taxon>Rhodospirillales</taxon>
        <taxon>Magnetovibrionaceae</taxon>
        <taxon>Varunaivibrio</taxon>
    </lineage>
</organism>
<dbReference type="AlphaFoldDB" id="A0A4R3JCH0"/>
<keyword evidence="8" id="KW-0479">Metal-binding</keyword>
<evidence type="ECO:0000256" key="10">
    <source>
        <dbReference type="ARBA" id="ARBA00022989"/>
    </source>
</evidence>
<feature type="transmembrane region" description="Helical" evidence="13">
    <location>
        <begin position="147"/>
        <end position="168"/>
    </location>
</feature>
<evidence type="ECO:0000259" key="14">
    <source>
        <dbReference type="Pfam" id="PF01292"/>
    </source>
</evidence>
<evidence type="ECO:0000256" key="4">
    <source>
        <dbReference type="ARBA" id="ARBA00022448"/>
    </source>
</evidence>
<dbReference type="GO" id="GO:0008863">
    <property type="term" value="F:formate dehydrogenase (NAD+) activity"/>
    <property type="evidence" value="ECO:0007669"/>
    <property type="project" value="InterPro"/>
</dbReference>
<evidence type="ECO:0000256" key="12">
    <source>
        <dbReference type="ARBA" id="ARBA00023136"/>
    </source>
</evidence>
<comment type="caution">
    <text evidence="15">The sequence shown here is derived from an EMBL/GenBank/DDBJ whole genome shotgun (WGS) entry which is preliminary data.</text>
</comment>
<dbReference type="GO" id="GO:0046872">
    <property type="term" value="F:metal ion binding"/>
    <property type="evidence" value="ECO:0007669"/>
    <property type="project" value="UniProtKB-KW"/>
</dbReference>
<dbReference type="GO" id="GO:0009055">
    <property type="term" value="F:electron transfer activity"/>
    <property type="evidence" value="ECO:0007669"/>
    <property type="project" value="InterPro"/>
</dbReference>
<sequence>MDAQSMKLNVWRRGFSALGLALALLWAAAVGFGASPALNFQTAEAQVGGAVPGHVHGTTSDSDIWRMIRRGQTFDLSGTGMGTPVLIQARGEQWRAIRNGPLSYWGGILILFSTAAIATFFAVRGRVKLKDGRSGRVVPRFTQAERWIHWFVASLFIMLGASGLLIMFGRYTIKALVGAQAWSVFASAALQAHNLLGPIFIIALVILLVNFFKDNVYQRGDFSWALKGGIFLGQHAPSWKYNLGEKTWYWLMFFAGLAISASGLFLDFPTLAGAVVQLQIAQLIHAGMAVILVAASLGHIYLGTLGVEGALEGMTKGYVDENWAIEHHEWWAKEVMAQQDTPVEGAPQAIGAPKSASAH</sequence>
<evidence type="ECO:0000256" key="5">
    <source>
        <dbReference type="ARBA" id="ARBA00022475"/>
    </source>
</evidence>
<proteinExistence type="inferred from homology"/>
<keyword evidence="9" id="KW-0249">Electron transport</keyword>
<dbReference type="GO" id="GO:0022904">
    <property type="term" value="P:respiratory electron transport chain"/>
    <property type="evidence" value="ECO:0007669"/>
    <property type="project" value="InterPro"/>
</dbReference>
<dbReference type="GO" id="GO:0009326">
    <property type="term" value="C:formate dehydrogenase complex"/>
    <property type="evidence" value="ECO:0007669"/>
    <property type="project" value="InterPro"/>
</dbReference>
<gene>
    <name evidence="15" type="ORF">EDD55_10373</name>
</gene>
<feature type="transmembrane region" description="Helical" evidence="13">
    <location>
        <begin position="248"/>
        <end position="268"/>
    </location>
</feature>
<accession>A0A4R3JCH0</accession>
<dbReference type="EMBL" id="SLZW01000003">
    <property type="protein sequence ID" value="TCS63452.1"/>
    <property type="molecule type" value="Genomic_DNA"/>
</dbReference>
<dbReference type="Pfam" id="PF01292">
    <property type="entry name" value="Ni_hydr_CYTB"/>
    <property type="match status" value="1"/>
</dbReference>
<name>A0A4R3JCH0_9PROT</name>
<evidence type="ECO:0000256" key="2">
    <source>
        <dbReference type="ARBA" id="ARBA00004651"/>
    </source>
</evidence>
<dbReference type="PANTHER" id="PTHR30074">
    <property type="entry name" value="FORMATE DEHYDROGENASE, NITRATE-INDUCIBLE, CYTOCHROME B556 FDN SUBUNIT"/>
    <property type="match status" value="1"/>
</dbReference>
<evidence type="ECO:0000256" key="8">
    <source>
        <dbReference type="ARBA" id="ARBA00022723"/>
    </source>
</evidence>
<dbReference type="GO" id="GO:0009061">
    <property type="term" value="P:anaerobic respiration"/>
    <property type="evidence" value="ECO:0007669"/>
    <property type="project" value="TreeGrafter"/>
</dbReference>
<keyword evidence="11" id="KW-0408">Iron</keyword>
<dbReference type="InterPro" id="IPR006471">
    <property type="entry name" value="Formate_DH_gsu"/>
</dbReference>
<evidence type="ECO:0000256" key="6">
    <source>
        <dbReference type="ARBA" id="ARBA00022617"/>
    </source>
</evidence>
<keyword evidence="10 13" id="KW-1133">Transmembrane helix</keyword>
<keyword evidence="12 13" id="KW-0472">Membrane</keyword>
<dbReference type="SUPFAM" id="SSF81342">
    <property type="entry name" value="Transmembrane di-heme cytochromes"/>
    <property type="match status" value="1"/>
</dbReference>
<dbReference type="InterPro" id="IPR011577">
    <property type="entry name" value="Cyt_b561_bac/Ni-Hgenase"/>
</dbReference>
<dbReference type="GO" id="GO:0015944">
    <property type="term" value="P:formate oxidation"/>
    <property type="evidence" value="ECO:0007669"/>
    <property type="project" value="TreeGrafter"/>
</dbReference>
<reference evidence="15 16" key="1">
    <citation type="submission" date="2019-03" db="EMBL/GenBank/DDBJ databases">
        <title>Genomic Encyclopedia of Type Strains, Phase IV (KMG-IV): sequencing the most valuable type-strain genomes for metagenomic binning, comparative biology and taxonomic classification.</title>
        <authorList>
            <person name="Goeker M."/>
        </authorList>
    </citation>
    <scope>NUCLEOTIDE SEQUENCE [LARGE SCALE GENOMIC DNA]</scope>
    <source>
        <strain evidence="15 16">DSM 101688</strain>
    </source>
</reference>
<comment type="similarity">
    <text evidence="3">Belongs to the formate dehydrogenase gamma subunit family.</text>
</comment>
<evidence type="ECO:0000256" key="11">
    <source>
        <dbReference type="ARBA" id="ARBA00023004"/>
    </source>
</evidence>
<keyword evidence="5" id="KW-1003">Cell membrane</keyword>
<feature type="domain" description="Cytochrome b561 bacterial/Ni-hydrogenase" evidence="14">
    <location>
        <begin position="140"/>
        <end position="317"/>
    </location>
</feature>
<evidence type="ECO:0000256" key="13">
    <source>
        <dbReference type="SAM" id="Phobius"/>
    </source>
</evidence>
<keyword evidence="16" id="KW-1185">Reference proteome</keyword>
<evidence type="ECO:0000256" key="3">
    <source>
        <dbReference type="ARBA" id="ARBA00010747"/>
    </source>
</evidence>
<dbReference type="InterPro" id="IPR051817">
    <property type="entry name" value="FDH_cytochrome_b556_subunit"/>
</dbReference>
<dbReference type="GO" id="GO:0005886">
    <property type="term" value="C:plasma membrane"/>
    <property type="evidence" value="ECO:0007669"/>
    <property type="project" value="UniProtKB-SubCell"/>
</dbReference>
<evidence type="ECO:0000256" key="9">
    <source>
        <dbReference type="ARBA" id="ARBA00022982"/>
    </source>
</evidence>
<keyword evidence="4" id="KW-0813">Transport</keyword>
<keyword evidence="7 13" id="KW-0812">Transmembrane</keyword>
<dbReference type="GO" id="GO:0036397">
    <property type="term" value="F:formate dehydrogenase (quinone) activity"/>
    <property type="evidence" value="ECO:0007669"/>
    <property type="project" value="TreeGrafter"/>
</dbReference>
<evidence type="ECO:0000313" key="15">
    <source>
        <dbReference type="EMBL" id="TCS63452.1"/>
    </source>
</evidence>
<comment type="subcellular location">
    <subcellularLocation>
        <location evidence="2">Cell membrane</location>
        <topology evidence="2">Multi-pass membrane protein</topology>
    </subcellularLocation>
</comment>
<keyword evidence="6" id="KW-0349">Heme</keyword>
<comment type="cofactor">
    <cofactor evidence="1">
        <name>heme</name>
        <dbReference type="ChEBI" id="CHEBI:30413"/>
    </cofactor>
</comment>
<dbReference type="InterPro" id="IPR016174">
    <property type="entry name" value="Di-haem_cyt_TM"/>
</dbReference>
<dbReference type="Proteomes" id="UP000295304">
    <property type="component" value="Unassembled WGS sequence"/>
</dbReference>
<feature type="transmembrane region" description="Helical" evidence="13">
    <location>
        <begin position="104"/>
        <end position="127"/>
    </location>
</feature>